<feature type="region of interest" description="Disordered" evidence="1">
    <location>
        <begin position="59"/>
        <end position="92"/>
    </location>
</feature>
<keyword evidence="3" id="KW-1185">Reference proteome</keyword>
<organism evidence="2 3">
    <name type="scientific">Thermomonospora cellulosilytica</name>
    <dbReference type="NCBI Taxonomy" id="1411118"/>
    <lineage>
        <taxon>Bacteria</taxon>
        <taxon>Bacillati</taxon>
        <taxon>Actinomycetota</taxon>
        <taxon>Actinomycetes</taxon>
        <taxon>Streptosporangiales</taxon>
        <taxon>Thermomonosporaceae</taxon>
        <taxon>Thermomonospora</taxon>
    </lineage>
</organism>
<gene>
    <name evidence="2" type="ORF">HNR21_003870</name>
</gene>
<feature type="compositionally biased region" description="Polar residues" evidence="1">
    <location>
        <begin position="59"/>
        <end position="68"/>
    </location>
</feature>
<accession>A0A7W3MZZ6</accession>
<dbReference type="RefSeq" id="WP_182706290.1">
    <property type="nucleotide sequence ID" value="NZ_JACJII010000001.1"/>
</dbReference>
<sequence length="92" mass="9964">MRERPEDCDDRAVRQALTAWDAETVSLAHTPAGFGDHHWTATDTLGRRWFVTVTDLTAKSHYGSSPTPTGHGRASPASCNDSPGMRTPRTAG</sequence>
<dbReference type="AlphaFoldDB" id="A0A7W3MZZ6"/>
<evidence type="ECO:0000313" key="3">
    <source>
        <dbReference type="Proteomes" id="UP000539313"/>
    </source>
</evidence>
<dbReference type="Proteomes" id="UP000539313">
    <property type="component" value="Unassembled WGS sequence"/>
</dbReference>
<comment type="caution">
    <text evidence="2">The sequence shown here is derived from an EMBL/GenBank/DDBJ whole genome shotgun (WGS) entry which is preliminary data.</text>
</comment>
<name>A0A7W3MZZ6_9ACTN</name>
<evidence type="ECO:0000313" key="2">
    <source>
        <dbReference type="EMBL" id="MBA9004988.1"/>
    </source>
</evidence>
<evidence type="ECO:0000256" key="1">
    <source>
        <dbReference type="SAM" id="MobiDB-lite"/>
    </source>
</evidence>
<protein>
    <submittedName>
        <fullName evidence="2">Uncharacterized protein</fullName>
    </submittedName>
</protein>
<proteinExistence type="predicted"/>
<reference evidence="2 3" key="1">
    <citation type="submission" date="2020-08" db="EMBL/GenBank/DDBJ databases">
        <title>Sequencing the genomes of 1000 actinobacteria strains.</title>
        <authorList>
            <person name="Klenk H.-P."/>
        </authorList>
    </citation>
    <scope>NUCLEOTIDE SEQUENCE [LARGE SCALE GENOMIC DNA]</scope>
    <source>
        <strain evidence="2 3">DSM 45823</strain>
    </source>
</reference>
<dbReference type="EMBL" id="JACJII010000001">
    <property type="protein sequence ID" value="MBA9004988.1"/>
    <property type="molecule type" value="Genomic_DNA"/>
</dbReference>